<feature type="region of interest" description="Disordered" evidence="1">
    <location>
        <begin position="1"/>
        <end position="20"/>
    </location>
</feature>
<gene>
    <name evidence="2" type="ordered locus">KPK_B0040</name>
</gene>
<evidence type="ECO:0000313" key="3">
    <source>
        <dbReference type="Proteomes" id="UP000001734"/>
    </source>
</evidence>
<name>B5RKJ9_KLEV3</name>
<dbReference type="BioCyc" id="KPNE507522:GI0B-5810-MONOMER"/>
<sequence>MSSVAAAETGADYAGSPRYEMPGPVATRDIERWLLEQCGDTSVYVTKLRASCRRIGSPLSAPNLQLVVELTDTDRNHKCVHRIYCLLKLNFRLEG</sequence>
<organism evidence="2 3">
    <name type="scientific">Klebsiella variicola (strain 342)</name>
    <name type="common">Klebsiella pneumoniae</name>
    <dbReference type="NCBI Taxonomy" id="507522"/>
    <lineage>
        <taxon>Bacteria</taxon>
        <taxon>Pseudomonadati</taxon>
        <taxon>Pseudomonadota</taxon>
        <taxon>Gammaproteobacteria</taxon>
        <taxon>Enterobacterales</taxon>
        <taxon>Enterobacteriaceae</taxon>
        <taxon>Klebsiella/Raoultella group</taxon>
        <taxon>Klebsiella</taxon>
        <taxon>Klebsiella pneumoniae complex</taxon>
    </lineage>
</organism>
<geneLocation type="plasmid" evidence="2 3">
    <name>pKP91</name>
</geneLocation>
<reference evidence="2 3" key="1">
    <citation type="journal article" date="2008" name="PLoS Genet.">
        <title>Complete genome sequence of the N2-fixing broad host range endophyte Klebsiella pneumoniae 342 and virulence predictions verified in mice.</title>
        <authorList>
            <person name="Fouts D.E."/>
            <person name="Tyler H.L."/>
            <person name="DeBoy R.T."/>
            <person name="Daugherty S."/>
            <person name="Ren Q."/>
            <person name="Badger J.H."/>
            <person name="Durkin A.S."/>
            <person name="Huot H."/>
            <person name="Shrivastava S."/>
            <person name="Kothari S."/>
            <person name="Dodson R.J."/>
            <person name="Mohamoud Y."/>
            <person name="Khouri H."/>
            <person name="Roesch L.F."/>
            <person name="Krogfelt K.A."/>
            <person name="Struve C."/>
            <person name="Triplett E.W."/>
            <person name="Methe B.A."/>
        </authorList>
    </citation>
    <scope>NUCLEOTIDE SEQUENCE [LARGE SCALE GENOMIC DNA]</scope>
    <source>
        <strain evidence="2 3">342</strain>
        <plasmid evidence="3">Plasmid pKP91</plasmid>
    </source>
</reference>
<proteinExistence type="predicted"/>
<dbReference type="HOGENOM" id="CLU_2369134_0_0_6"/>
<dbReference type="Proteomes" id="UP000001734">
    <property type="component" value="Plasmid pKP91"/>
</dbReference>
<accession>B5RKJ9</accession>
<dbReference type="KEGG" id="kpe:KPK_B0040"/>
<evidence type="ECO:0000313" key="2">
    <source>
        <dbReference type="EMBL" id="ACI12234.1"/>
    </source>
</evidence>
<keyword evidence="2" id="KW-0614">Plasmid</keyword>
<protein>
    <submittedName>
        <fullName evidence="2">Uncharacterized protein</fullName>
    </submittedName>
</protein>
<evidence type="ECO:0000256" key="1">
    <source>
        <dbReference type="SAM" id="MobiDB-lite"/>
    </source>
</evidence>
<dbReference type="EMBL" id="CP000966">
    <property type="protein sequence ID" value="ACI12234.1"/>
    <property type="molecule type" value="Genomic_DNA"/>
</dbReference>
<dbReference type="AlphaFoldDB" id="B5RKJ9"/>